<evidence type="ECO:0000256" key="3">
    <source>
        <dbReference type="ARBA" id="ARBA00022475"/>
    </source>
</evidence>
<evidence type="ECO:0000256" key="2">
    <source>
        <dbReference type="ARBA" id="ARBA00022448"/>
    </source>
</evidence>
<keyword evidence="3" id="KW-1003">Cell membrane</keyword>
<proteinExistence type="inferred from homology"/>
<feature type="transmembrane region" description="Helical" evidence="8">
    <location>
        <begin position="172"/>
        <end position="191"/>
    </location>
</feature>
<keyword evidence="12" id="KW-1185">Reference proteome</keyword>
<evidence type="ECO:0000256" key="1">
    <source>
        <dbReference type="ARBA" id="ARBA00004429"/>
    </source>
</evidence>
<feature type="region of interest" description="Disordered" evidence="9">
    <location>
        <begin position="1"/>
        <end position="21"/>
    </location>
</feature>
<comment type="similarity">
    <text evidence="8">Belongs to the binding-protein-dependent transport system permease family.</text>
</comment>
<gene>
    <name evidence="11" type="ORF">K6K13_10505</name>
</gene>
<keyword evidence="7 8" id="KW-0472">Membrane</keyword>
<evidence type="ECO:0000256" key="5">
    <source>
        <dbReference type="ARBA" id="ARBA00022692"/>
    </source>
</evidence>
<dbReference type="CDD" id="cd06261">
    <property type="entry name" value="TM_PBP2"/>
    <property type="match status" value="1"/>
</dbReference>
<evidence type="ECO:0000256" key="8">
    <source>
        <dbReference type="RuleBase" id="RU363032"/>
    </source>
</evidence>
<evidence type="ECO:0000259" key="10">
    <source>
        <dbReference type="PROSITE" id="PS50928"/>
    </source>
</evidence>
<comment type="subcellular location">
    <subcellularLocation>
        <location evidence="1">Cell inner membrane</location>
        <topology evidence="1">Multi-pass membrane protein</topology>
    </subcellularLocation>
    <subcellularLocation>
        <location evidence="8">Cell membrane</location>
        <topology evidence="8">Multi-pass membrane protein</topology>
    </subcellularLocation>
</comment>
<keyword evidence="2 8" id="KW-0813">Transport</keyword>
<sequence>MGCASAPCHRPSDPRTLSAGRGYQTGYLQRSRRTTGRLLARLLADALRSTFAEPWLITWRVAGVSQFDCAIAVLRRALPALLPQIGLITVGLTGGAVAVEKIFAIPGLGRATLGASAAQDLPAQQCGVLLLLLIATVSGTLGNLLRQLILGRALRSGSLSAPTISPTMRPHYAFPITIAVALVLLIALGLTRDPLASDFLRLQPPSLALPLGADATGRDLLARVAHGAFATLITATGVSIACLLIGILFGLFPRLFIGPMEIANALPPMMAGLIVVALTGPSTYGAALAVMLVSWAPLAAHTAALVEEILARPYVRITPLLGVGRWHRFTGYVLPALVGPVTRHALVRFPGITLALTALGFLGLGQQPPYPEWGRIVAEGMPYIERAPWEVLAPVTTLMLLAMLAVSLGQMTVGMKKAK</sequence>
<evidence type="ECO:0000256" key="7">
    <source>
        <dbReference type="ARBA" id="ARBA00023136"/>
    </source>
</evidence>
<dbReference type="InterPro" id="IPR000515">
    <property type="entry name" value="MetI-like"/>
</dbReference>
<dbReference type="SUPFAM" id="SSF161098">
    <property type="entry name" value="MetI-like"/>
    <property type="match status" value="1"/>
</dbReference>
<feature type="transmembrane region" description="Helical" evidence="8">
    <location>
        <begin position="228"/>
        <end position="250"/>
    </location>
</feature>
<dbReference type="PANTHER" id="PTHR43386:SF1">
    <property type="entry name" value="D,D-DIPEPTIDE TRANSPORT SYSTEM PERMEASE PROTEIN DDPC-RELATED"/>
    <property type="match status" value="1"/>
</dbReference>
<dbReference type="InterPro" id="IPR050366">
    <property type="entry name" value="BP-dependent_transpt_permease"/>
</dbReference>
<evidence type="ECO:0000313" key="12">
    <source>
        <dbReference type="Proteomes" id="UP000825886"/>
    </source>
</evidence>
<accession>A0ABX9ASY5</accession>
<organism evidence="11 12">
    <name type="scientific">Symbiopectobacterium purcellii</name>
    <dbReference type="NCBI Taxonomy" id="2871826"/>
    <lineage>
        <taxon>Bacteria</taxon>
        <taxon>Pseudomonadati</taxon>
        <taxon>Pseudomonadota</taxon>
        <taxon>Gammaproteobacteria</taxon>
        <taxon>Enterobacterales</taxon>
        <taxon>Enterobacteriaceae</taxon>
    </lineage>
</organism>
<evidence type="ECO:0000256" key="9">
    <source>
        <dbReference type="SAM" id="MobiDB-lite"/>
    </source>
</evidence>
<feature type="transmembrane region" description="Helical" evidence="8">
    <location>
        <begin position="391"/>
        <end position="413"/>
    </location>
</feature>
<dbReference type="PROSITE" id="PS50928">
    <property type="entry name" value="ABC_TM1"/>
    <property type="match status" value="1"/>
</dbReference>
<keyword evidence="4" id="KW-0997">Cell inner membrane</keyword>
<name>A0ABX9ASY5_9ENTR</name>
<evidence type="ECO:0000313" key="11">
    <source>
        <dbReference type="EMBL" id="QZN97694.1"/>
    </source>
</evidence>
<dbReference type="InterPro" id="IPR035906">
    <property type="entry name" value="MetI-like_sf"/>
</dbReference>
<feature type="domain" description="ABC transmembrane type-1" evidence="10">
    <location>
        <begin position="224"/>
        <end position="410"/>
    </location>
</feature>
<feature type="transmembrane region" description="Helical" evidence="8">
    <location>
        <begin position="127"/>
        <end position="145"/>
    </location>
</feature>
<dbReference type="Pfam" id="PF00528">
    <property type="entry name" value="BPD_transp_1"/>
    <property type="match status" value="2"/>
</dbReference>
<protein>
    <submittedName>
        <fullName evidence="11">ABC transporter permease subunit</fullName>
    </submittedName>
</protein>
<keyword evidence="5 8" id="KW-0812">Transmembrane</keyword>
<reference evidence="11 12" key="1">
    <citation type="submission" date="2021-08" db="EMBL/GenBank/DDBJ databases">
        <title>Culture and genomic analysis of Symbiopectobacterium purcellii sp. nov. gen. nov., isolated from the leafhopper Empoasca decipiens.</title>
        <authorList>
            <person name="Nadal-Jimenez P."/>
            <person name="Siozios S."/>
            <person name="Halliday N."/>
            <person name="Camara M."/>
            <person name="Hurst G.D.D."/>
        </authorList>
    </citation>
    <scope>NUCLEOTIDE SEQUENCE [LARGE SCALE GENOMIC DNA]</scope>
    <source>
        <strain evidence="11 12">SyEd1</strain>
    </source>
</reference>
<evidence type="ECO:0000256" key="4">
    <source>
        <dbReference type="ARBA" id="ARBA00022519"/>
    </source>
</evidence>
<keyword evidence="6 8" id="KW-1133">Transmembrane helix</keyword>
<dbReference type="PANTHER" id="PTHR43386">
    <property type="entry name" value="OLIGOPEPTIDE TRANSPORT SYSTEM PERMEASE PROTEIN APPC"/>
    <property type="match status" value="1"/>
</dbReference>
<dbReference type="Proteomes" id="UP000825886">
    <property type="component" value="Chromosome"/>
</dbReference>
<dbReference type="EMBL" id="CP081864">
    <property type="protein sequence ID" value="QZN97694.1"/>
    <property type="molecule type" value="Genomic_DNA"/>
</dbReference>
<evidence type="ECO:0000256" key="6">
    <source>
        <dbReference type="ARBA" id="ARBA00022989"/>
    </source>
</evidence>